<accession>A0A2N5H9U6</accession>
<sequence>MAKVFASERRKIIMEKLQEHKRVTVKELSEEMQVSEATLRTDLTKMEEDGLLQRTHGGAILVENIDNETNFFSREKRNKNEKSAIAKKAVELISNGQCIMLDASSTALELARTLNDLPIRLMVVTSGINTALELKDHPNITVILLGGIVKKGSYSLEGHLGVNILKQINIDMLFTSANGFSFESGLMDFSVYEVELKKAMVSASKKVVALLDHTKINKNSIAPFASIDQIDTIITDFDITADYADKFQEHNIEVIVASPEKNVY</sequence>
<dbReference type="SUPFAM" id="SSF46785">
    <property type="entry name" value="Winged helix' DNA-binding domain"/>
    <property type="match status" value="1"/>
</dbReference>
<keyword evidence="2" id="KW-0238">DNA-binding</keyword>
<dbReference type="SUPFAM" id="SSF100950">
    <property type="entry name" value="NagB/RpiA/CoA transferase-like"/>
    <property type="match status" value="1"/>
</dbReference>
<dbReference type="Proteomes" id="UP000234950">
    <property type="component" value="Unassembled WGS sequence"/>
</dbReference>
<dbReference type="SMART" id="SM00420">
    <property type="entry name" value="HTH_DEOR"/>
    <property type="match status" value="1"/>
</dbReference>
<dbReference type="PROSITE" id="PS51000">
    <property type="entry name" value="HTH_DEOR_2"/>
    <property type="match status" value="1"/>
</dbReference>
<evidence type="ECO:0000313" key="5">
    <source>
        <dbReference type="EMBL" id="PLS02285.1"/>
    </source>
</evidence>
<dbReference type="InterPro" id="IPR037171">
    <property type="entry name" value="NagB/RpiA_transferase-like"/>
</dbReference>
<evidence type="ECO:0000259" key="4">
    <source>
        <dbReference type="PROSITE" id="PS51000"/>
    </source>
</evidence>
<dbReference type="InterPro" id="IPR050313">
    <property type="entry name" value="Carb_Metab_HTH_regulators"/>
</dbReference>
<dbReference type="InterPro" id="IPR000524">
    <property type="entry name" value="Tscrpt_reg_HTH_GntR"/>
</dbReference>
<dbReference type="Pfam" id="PF00455">
    <property type="entry name" value="DeoRC"/>
    <property type="match status" value="1"/>
</dbReference>
<evidence type="ECO:0000256" key="1">
    <source>
        <dbReference type="ARBA" id="ARBA00023015"/>
    </source>
</evidence>
<feature type="domain" description="HTH deoR-type" evidence="4">
    <location>
        <begin position="6"/>
        <end position="61"/>
    </location>
</feature>
<reference evidence="5 6" key="1">
    <citation type="submission" date="2017-11" db="EMBL/GenBank/DDBJ databases">
        <title>Comparitive Functional Genomics of Dry Heat Resistant strains isolated from the Viking Spacecraft.</title>
        <authorList>
            <person name="Seuylemezian A."/>
            <person name="Cooper K."/>
            <person name="Vaishampayan P."/>
        </authorList>
    </citation>
    <scope>NUCLEOTIDE SEQUENCE [LARGE SCALE GENOMIC DNA]</scope>
    <source>
        <strain evidence="5 6">V32-6</strain>
    </source>
</reference>
<dbReference type="InterPro" id="IPR001034">
    <property type="entry name" value="DeoR_HTH"/>
</dbReference>
<dbReference type="SMART" id="SM01134">
    <property type="entry name" value="DeoRC"/>
    <property type="match status" value="1"/>
</dbReference>
<dbReference type="InterPro" id="IPR011991">
    <property type="entry name" value="ArsR-like_HTH"/>
</dbReference>
<organism evidence="5 6">
    <name type="scientific">Neobacillus cucumis</name>
    <dbReference type="NCBI Taxonomy" id="1740721"/>
    <lineage>
        <taxon>Bacteria</taxon>
        <taxon>Bacillati</taxon>
        <taxon>Bacillota</taxon>
        <taxon>Bacilli</taxon>
        <taxon>Bacillales</taxon>
        <taxon>Bacillaceae</taxon>
        <taxon>Neobacillus</taxon>
    </lineage>
</organism>
<proteinExistence type="predicted"/>
<dbReference type="GO" id="GO:0003677">
    <property type="term" value="F:DNA binding"/>
    <property type="evidence" value="ECO:0007669"/>
    <property type="project" value="UniProtKB-KW"/>
</dbReference>
<dbReference type="CDD" id="cd00090">
    <property type="entry name" value="HTH_ARSR"/>
    <property type="match status" value="1"/>
</dbReference>
<dbReference type="InterPro" id="IPR036388">
    <property type="entry name" value="WH-like_DNA-bd_sf"/>
</dbReference>
<dbReference type="InterPro" id="IPR014036">
    <property type="entry name" value="DeoR-like_C"/>
</dbReference>
<dbReference type="PANTHER" id="PTHR30363">
    <property type="entry name" value="HTH-TYPE TRANSCRIPTIONAL REGULATOR SRLR-RELATED"/>
    <property type="match status" value="1"/>
</dbReference>
<evidence type="ECO:0000256" key="3">
    <source>
        <dbReference type="ARBA" id="ARBA00023163"/>
    </source>
</evidence>
<keyword evidence="6" id="KW-1185">Reference proteome</keyword>
<protein>
    <submittedName>
        <fullName evidence="5">Transcriptional regulator</fullName>
    </submittedName>
</protein>
<dbReference type="OrthoDB" id="9797223at2"/>
<name>A0A2N5H9U6_9BACI</name>
<comment type="caution">
    <text evidence="5">The sequence shown here is derived from an EMBL/GenBank/DDBJ whole genome shotgun (WGS) entry which is preliminary data.</text>
</comment>
<dbReference type="PANTHER" id="PTHR30363:SF44">
    <property type="entry name" value="AGA OPERON TRANSCRIPTIONAL REPRESSOR-RELATED"/>
    <property type="match status" value="1"/>
</dbReference>
<keyword evidence="3" id="KW-0804">Transcription</keyword>
<dbReference type="AlphaFoldDB" id="A0A2N5H9U6"/>
<dbReference type="InterPro" id="IPR036390">
    <property type="entry name" value="WH_DNA-bd_sf"/>
</dbReference>
<dbReference type="Gene3D" id="3.40.50.1360">
    <property type="match status" value="1"/>
</dbReference>
<keyword evidence="1" id="KW-0805">Transcription regulation</keyword>
<gene>
    <name evidence="5" type="ORF">CVD27_20680</name>
</gene>
<dbReference type="PRINTS" id="PR00037">
    <property type="entry name" value="HTHLACR"/>
</dbReference>
<evidence type="ECO:0000313" key="6">
    <source>
        <dbReference type="Proteomes" id="UP000234950"/>
    </source>
</evidence>
<dbReference type="EMBL" id="PGVE01000077">
    <property type="protein sequence ID" value="PLS02285.1"/>
    <property type="molecule type" value="Genomic_DNA"/>
</dbReference>
<evidence type="ECO:0000256" key="2">
    <source>
        <dbReference type="ARBA" id="ARBA00023125"/>
    </source>
</evidence>
<dbReference type="SMART" id="SM00345">
    <property type="entry name" value="HTH_GNTR"/>
    <property type="match status" value="1"/>
</dbReference>
<dbReference type="GO" id="GO:0003700">
    <property type="term" value="F:DNA-binding transcription factor activity"/>
    <property type="evidence" value="ECO:0007669"/>
    <property type="project" value="InterPro"/>
</dbReference>
<dbReference type="RefSeq" id="WP_101650027.1">
    <property type="nucleotide sequence ID" value="NZ_PGVE01000077.1"/>
</dbReference>
<dbReference type="Pfam" id="PF08220">
    <property type="entry name" value="HTH_DeoR"/>
    <property type="match status" value="1"/>
</dbReference>
<dbReference type="Gene3D" id="1.10.10.10">
    <property type="entry name" value="Winged helix-like DNA-binding domain superfamily/Winged helix DNA-binding domain"/>
    <property type="match status" value="1"/>
</dbReference>